<name>A0ABD0RMT3_CIRMR</name>
<dbReference type="InterPro" id="IPR038717">
    <property type="entry name" value="Tc1-like_DDE_dom"/>
</dbReference>
<dbReference type="InterPro" id="IPR036397">
    <property type="entry name" value="RNaseH_sf"/>
</dbReference>
<reference evidence="2 3" key="1">
    <citation type="submission" date="2024-05" db="EMBL/GenBank/DDBJ databases">
        <title>Genome sequencing and assembly of Indian major carp, Cirrhinus mrigala (Hamilton, 1822).</title>
        <authorList>
            <person name="Mohindra V."/>
            <person name="Chowdhury L.M."/>
            <person name="Lal K."/>
            <person name="Jena J.K."/>
        </authorList>
    </citation>
    <scope>NUCLEOTIDE SEQUENCE [LARGE SCALE GENOMIC DNA]</scope>
    <source>
        <strain evidence="2">CM1030</strain>
        <tissue evidence="2">Blood</tissue>
    </source>
</reference>
<dbReference type="AlphaFoldDB" id="A0ABD0RMT3"/>
<dbReference type="Gene3D" id="1.10.10.10">
    <property type="entry name" value="Winged helix-like DNA-binding domain superfamily/Winged helix DNA-binding domain"/>
    <property type="match status" value="1"/>
</dbReference>
<dbReference type="InterPro" id="IPR009057">
    <property type="entry name" value="Homeodomain-like_sf"/>
</dbReference>
<sequence length="288" mass="32891">SSSVGYTIMGKTADLTVVQKMTIDTLHKEGKTQKVIAKEADCSQSSVSKHINREAKGRKRCGRKKCTSDRDNRTLERIVKQNPFKNVGEIHKDASRTTTHRRMQDMAFSCRFPCVKPLLNNRQRQKRLAWAKDKKDWTAAEWSKVMKRGEARNPRCLRSKVNAAVYQDVLEHFMLPAADQLYGDADFIFQQDLAPAHSAKATSTWFKDHGIPVLNWPANSPDLNPIENLWGIVKRKMRYARPNNAEELKAAIRATWALITPEQRHRLIDSMPRRIAAVIQAKGAPTKY</sequence>
<dbReference type="EMBL" id="JAMKFB020000003">
    <property type="protein sequence ID" value="KAL0199152.1"/>
    <property type="molecule type" value="Genomic_DNA"/>
</dbReference>
<dbReference type="InterPro" id="IPR036388">
    <property type="entry name" value="WH-like_DNA-bd_sf"/>
</dbReference>
<dbReference type="Pfam" id="PF13358">
    <property type="entry name" value="DDE_3"/>
    <property type="match status" value="1"/>
</dbReference>
<feature type="non-terminal residue" evidence="2">
    <location>
        <position position="1"/>
    </location>
</feature>
<organism evidence="2 3">
    <name type="scientific">Cirrhinus mrigala</name>
    <name type="common">Mrigala</name>
    <dbReference type="NCBI Taxonomy" id="683832"/>
    <lineage>
        <taxon>Eukaryota</taxon>
        <taxon>Metazoa</taxon>
        <taxon>Chordata</taxon>
        <taxon>Craniata</taxon>
        <taxon>Vertebrata</taxon>
        <taxon>Euteleostomi</taxon>
        <taxon>Actinopterygii</taxon>
        <taxon>Neopterygii</taxon>
        <taxon>Teleostei</taxon>
        <taxon>Ostariophysi</taxon>
        <taxon>Cypriniformes</taxon>
        <taxon>Cyprinidae</taxon>
        <taxon>Labeoninae</taxon>
        <taxon>Labeonini</taxon>
        <taxon>Cirrhinus</taxon>
    </lineage>
</organism>
<keyword evidence="3" id="KW-1185">Reference proteome</keyword>
<gene>
    <name evidence="2" type="ORF">M9458_007692</name>
</gene>
<protein>
    <recommendedName>
        <fullName evidence="1">Tc1-like transposase DDE domain-containing protein</fullName>
    </recommendedName>
</protein>
<dbReference type="Gene3D" id="3.30.420.10">
    <property type="entry name" value="Ribonuclease H-like superfamily/Ribonuclease H"/>
    <property type="match status" value="1"/>
</dbReference>
<evidence type="ECO:0000259" key="1">
    <source>
        <dbReference type="Pfam" id="PF13358"/>
    </source>
</evidence>
<dbReference type="PANTHER" id="PTHR23022:SF134">
    <property type="entry name" value="TRANSPOSABLE ELEMENT TC1 TRANSPOSASE"/>
    <property type="match status" value="1"/>
</dbReference>
<dbReference type="SUPFAM" id="SSF46689">
    <property type="entry name" value="Homeodomain-like"/>
    <property type="match status" value="1"/>
</dbReference>
<proteinExistence type="predicted"/>
<dbReference type="Proteomes" id="UP001529510">
    <property type="component" value="Unassembled WGS sequence"/>
</dbReference>
<accession>A0ABD0RMT3</accession>
<dbReference type="PANTHER" id="PTHR23022">
    <property type="entry name" value="TRANSPOSABLE ELEMENT-RELATED"/>
    <property type="match status" value="1"/>
</dbReference>
<dbReference type="InterPro" id="IPR052338">
    <property type="entry name" value="Transposase_5"/>
</dbReference>
<evidence type="ECO:0000313" key="3">
    <source>
        <dbReference type="Proteomes" id="UP001529510"/>
    </source>
</evidence>
<evidence type="ECO:0000313" key="2">
    <source>
        <dbReference type="EMBL" id="KAL0199152.1"/>
    </source>
</evidence>
<feature type="domain" description="Tc1-like transposase DDE" evidence="1">
    <location>
        <begin position="145"/>
        <end position="249"/>
    </location>
</feature>
<comment type="caution">
    <text evidence="2">The sequence shown here is derived from an EMBL/GenBank/DDBJ whole genome shotgun (WGS) entry which is preliminary data.</text>
</comment>